<feature type="domain" description="Phage tail tape measure protein" evidence="2">
    <location>
        <begin position="85"/>
        <end position="285"/>
    </location>
</feature>
<dbReference type="InterPro" id="IPR010090">
    <property type="entry name" value="Phage_tape_meas"/>
</dbReference>
<feature type="transmembrane region" description="Helical" evidence="1">
    <location>
        <begin position="449"/>
        <end position="467"/>
    </location>
</feature>
<organism evidence="3 4">
    <name type="scientific">Edwardsiella tarda</name>
    <dbReference type="NCBI Taxonomy" id="636"/>
    <lineage>
        <taxon>Bacteria</taxon>
        <taxon>Pseudomonadati</taxon>
        <taxon>Pseudomonadota</taxon>
        <taxon>Gammaproteobacteria</taxon>
        <taxon>Enterobacterales</taxon>
        <taxon>Hafniaceae</taxon>
        <taxon>Edwardsiella</taxon>
    </lineage>
</organism>
<keyword evidence="1" id="KW-1133">Transmembrane helix</keyword>
<dbReference type="Proteomes" id="UP000219788">
    <property type="component" value="Unassembled WGS sequence"/>
</dbReference>
<gene>
    <name evidence="3" type="ORF">CRM76_01810</name>
</gene>
<keyword evidence="1" id="KW-0472">Membrane</keyword>
<dbReference type="NCBIfam" id="TIGR01760">
    <property type="entry name" value="tape_meas_TP901"/>
    <property type="match status" value="1"/>
</dbReference>
<evidence type="ECO:0000313" key="3">
    <source>
        <dbReference type="EMBL" id="PEH74171.1"/>
    </source>
</evidence>
<comment type="caution">
    <text evidence="3">The sequence shown here is derived from an EMBL/GenBank/DDBJ whole genome shotgun (WGS) entry which is preliminary data.</text>
</comment>
<evidence type="ECO:0000313" key="4">
    <source>
        <dbReference type="Proteomes" id="UP000219788"/>
    </source>
</evidence>
<feature type="transmembrane region" description="Helical" evidence="1">
    <location>
        <begin position="508"/>
        <end position="531"/>
    </location>
</feature>
<evidence type="ECO:0000256" key="1">
    <source>
        <dbReference type="SAM" id="Phobius"/>
    </source>
</evidence>
<name>A0A2A7U7B7_EDWTA</name>
<protein>
    <submittedName>
        <fullName evidence="3">Phage tail tape measure protein</fullName>
    </submittedName>
</protein>
<dbReference type="RefSeq" id="WP_098142691.1">
    <property type="nucleotide sequence ID" value="NZ_PDDV01000008.1"/>
</dbReference>
<feature type="transmembrane region" description="Helical" evidence="1">
    <location>
        <begin position="479"/>
        <end position="502"/>
    </location>
</feature>
<evidence type="ECO:0000259" key="2">
    <source>
        <dbReference type="Pfam" id="PF10145"/>
    </source>
</evidence>
<proteinExistence type="predicted"/>
<sequence length="711" mass="75133">MQELSFTMRLVDQVTKPLQRIQSVVGGAASRVKGGLHDMGAGMLGMWGSNHLAQSMMEPALGFTRALRAVESLGASKDTLRQLGEMALHSSAEFGMSAEHIIRSAYAIQSGMGDALAEGALPRVANAADIMAKATQASNDTATNYIASMYGIFQTYADKMGQAEWVEALAGKTAEAVRIYRTSGAEMAAAFAALGSSGEKANQSLETQIAILGRMQSMGVSGSVAATQFNAFITGIRGANKALGMSFTNADGSLQSTTTILAKLHKRFGDLSKVKDQNLMKKALGSDEAMKFVQAMIGQVPKLSAEIERLSAIGDLSVANKMAMTQVDGWQRLGQSIINVKQAIGLALNPALEPLANKMANVLGELTAWLNKFPNIARWLGYMTVGVSSLAGAASGLLVMRGLGRLLGLGAIGKEAGKNVGIFKTLLKLFTRFSGIDLLIGGFKRLFDVLRWVRGAFVGAVMMLKLWNVWGAITRGAMLLWSGVLGGVTVAMRLFGVVTAFAGGAVQLLMSPITLVILALALLAGGVYYVISHWNELKTAIMDSPQFQWLMEQAQRVAAVFSQVWGAIRSGWDAVVNFFATTSPLAAFTGISNQIRAVFAGLWDAITTQFTGAYNWIVSQLNRLPGVNLELKAAAPTAAMSGNGDGSVSALSGLPPPAQLSAPGGGIRQQMAVNKGGTTIDQSRHIGSVVIQTKEAPSAQQLAEYQELQAG</sequence>
<dbReference type="Pfam" id="PF10145">
    <property type="entry name" value="PhageMin_Tail"/>
    <property type="match status" value="1"/>
</dbReference>
<dbReference type="OrthoDB" id="9813585at2"/>
<dbReference type="EMBL" id="PDDV01000008">
    <property type="protein sequence ID" value="PEH74171.1"/>
    <property type="molecule type" value="Genomic_DNA"/>
</dbReference>
<dbReference type="AlphaFoldDB" id="A0A2A7U7B7"/>
<keyword evidence="1" id="KW-0812">Transmembrane</keyword>
<reference evidence="4" key="1">
    <citation type="submission" date="2017-09" db="EMBL/GenBank/DDBJ databases">
        <title>FDA dAtabase for Regulatory Grade micrObial Sequences (FDA-ARGOS): Supporting development and validation of Infectious Disease Dx tests.</title>
        <authorList>
            <person name="Goldberg B."/>
            <person name="Campos J."/>
            <person name="Tallon L."/>
            <person name="Sadzewicz L."/>
            <person name="Ott S."/>
            <person name="Zhao X."/>
            <person name="Nagaraj S."/>
            <person name="Vavikolanu K."/>
            <person name="Aluvathingal J."/>
            <person name="Nadendla S."/>
            <person name="Geyer C."/>
            <person name="Sichtig H."/>
        </authorList>
    </citation>
    <scope>NUCLEOTIDE SEQUENCE [LARGE SCALE GENOMIC DNA]</scope>
    <source>
        <strain evidence="4">FDAARGOS_370</strain>
    </source>
</reference>
<accession>A0A2A7U7B7</accession>